<protein>
    <submittedName>
        <fullName evidence="2">Uncharacterized protein</fullName>
    </submittedName>
</protein>
<dbReference type="AlphaFoldDB" id="A0A2U3E392"/>
<reference evidence="2 3" key="1">
    <citation type="journal article" date="2016" name="Front. Microbiol.">
        <title>Genome and transcriptome sequences reveal the specific parasitism of the nematophagous Purpureocillium lilacinum 36-1.</title>
        <authorList>
            <person name="Xie J."/>
            <person name="Li S."/>
            <person name="Mo C."/>
            <person name="Xiao X."/>
            <person name="Peng D."/>
            <person name="Wang G."/>
            <person name="Xiao Y."/>
        </authorList>
    </citation>
    <scope>NUCLEOTIDE SEQUENCE [LARGE SCALE GENOMIC DNA]</scope>
    <source>
        <strain evidence="2 3">36-1</strain>
    </source>
</reference>
<sequence length="339" mass="36289">MLVMELRVETGALGEATYYVHVLQSPQRGDRMYAVWKFALKGGSARTFSHIAKDTARTFPATAATRNSGLPAAAAGQSFHPSTVSRAWIGPCVVNSREWPGNGVRRETSGVDDAPRGPKHARVRAFNEGGGGVAPVAMPALGAPLPESQPHGSSITSTAMPAWNQGCGLAAAAAATSLTKSCLSGKKQTRGKRRGVAGPWTCMQQRMPFFRQIRVTMRARPRVISHQGVLASEICGTTAQWQEAYLTASALQVVRARTGHDSPRALAGPLVLGVLDSSDWGRQFYLDCLKGHVPRTMPSTTGQRTPWTMSVVARRPAAAGGKQAHDDTTTEQNNKQHDN</sequence>
<feature type="region of interest" description="Disordered" evidence="1">
    <location>
        <begin position="315"/>
        <end position="339"/>
    </location>
</feature>
<dbReference type="Proteomes" id="UP000245956">
    <property type="component" value="Unassembled WGS sequence"/>
</dbReference>
<evidence type="ECO:0000313" key="2">
    <source>
        <dbReference type="EMBL" id="PWI68956.1"/>
    </source>
</evidence>
<accession>A0A2U3E392</accession>
<evidence type="ECO:0000313" key="3">
    <source>
        <dbReference type="Proteomes" id="UP000245956"/>
    </source>
</evidence>
<dbReference type="EMBL" id="LCWV01000013">
    <property type="protein sequence ID" value="PWI68956.1"/>
    <property type="molecule type" value="Genomic_DNA"/>
</dbReference>
<feature type="compositionally biased region" description="Basic and acidic residues" evidence="1">
    <location>
        <begin position="323"/>
        <end position="339"/>
    </location>
</feature>
<evidence type="ECO:0000256" key="1">
    <source>
        <dbReference type="SAM" id="MobiDB-lite"/>
    </source>
</evidence>
<proteinExistence type="predicted"/>
<name>A0A2U3E392_PURLI</name>
<gene>
    <name evidence="2" type="ORF">PCL_01341</name>
</gene>
<organism evidence="2 3">
    <name type="scientific">Purpureocillium lilacinum</name>
    <name type="common">Paecilomyces lilacinus</name>
    <dbReference type="NCBI Taxonomy" id="33203"/>
    <lineage>
        <taxon>Eukaryota</taxon>
        <taxon>Fungi</taxon>
        <taxon>Dikarya</taxon>
        <taxon>Ascomycota</taxon>
        <taxon>Pezizomycotina</taxon>
        <taxon>Sordariomycetes</taxon>
        <taxon>Hypocreomycetidae</taxon>
        <taxon>Hypocreales</taxon>
        <taxon>Ophiocordycipitaceae</taxon>
        <taxon>Purpureocillium</taxon>
    </lineage>
</organism>
<comment type="caution">
    <text evidence="2">The sequence shown here is derived from an EMBL/GenBank/DDBJ whole genome shotgun (WGS) entry which is preliminary data.</text>
</comment>